<dbReference type="PROSITE" id="PS00026">
    <property type="entry name" value="CHIT_BIND_I_1"/>
    <property type="match status" value="1"/>
</dbReference>
<dbReference type="GO" id="GO:0046872">
    <property type="term" value="F:metal ion binding"/>
    <property type="evidence" value="ECO:0007669"/>
    <property type="project" value="UniProtKB-KW"/>
</dbReference>
<protein>
    <recommendedName>
        <fullName evidence="15">Chitin deacetylase</fullName>
    </recommendedName>
</protein>
<keyword evidence="8" id="KW-1015">Disulfide bond</keyword>
<sequence length="638" mass="67225">MHWLVIFTLLGLASLSAAHSPLPKLAGGRRLLSELRGKRISAKQTSQTRMAHVLDEIVRIDKRDAADTNDSGGGKSGKCGSGRGTCAAGYCCSAEGWCGLGIDYCEAPDCQINYGPGCDANQKPSGVDTSSIARKRVGNVEYGGLGIYDCVNEGDIAMTFDDGPWNYTSDLLDKLKDYGAKATFFITGNNIGKGPINDPDLPWKAVIQRMAAEGHQVASHTWSHQNFSELTTTQAQNQMIWNEIALNDILGYIPTYMRPPFSICEDECESMLYDLGYHVIYFDLDTEGYLNDDPTLIQASKDIWDENVDNSDACDANFLQIEHDIHWQTVYNLTDYFLESLFSYGFRSVTVGECLGDPPANWYRAGSSSVPAYTFPVKSPTVSLDCGEAAMAKRTTVGQAADSSTGASPTPTGGAVVSEDGDCGNGITCVGSEFGNCCSQYGYCGNTTDYCDQGCQPAWGSGCLSSSSSAPSTSAPTSTSKSTSVTTTSPSTTSTTTKSPSTTSTTTTKTTSATSSSTTVTVPSTTSTRTTSTTKTSTSSSTSTSRSTSRSTSTSTSRSTTRTSTTTATSPTPTILVPSEDGTCGPGTGYTCRSSKFGLCCTLDGQCALLCLLTGCQPDYGTCAVLVGPGGGEEAGET</sequence>
<evidence type="ECO:0000259" key="12">
    <source>
        <dbReference type="PROSITE" id="PS51677"/>
    </source>
</evidence>
<dbReference type="InterPro" id="IPR011330">
    <property type="entry name" value="Glyco_hydro/deAcase_b/a-brl"/>
</dbReference>
<dbReference type="CDD" id="cd10951">
    <property type="entry name" value="CE4_ClCDA_like"/>
    <property type="match status" value="1"/>
</dbReference>
<reference evidence="13" key="1">
    <citation type="journal article" date="2021" name="Nat. Commun.">
        <title>Genetic determinants of endophytism in the Arabidopsis root mycobiome.</title>
        <authorList>
            <person name="Mesny F."/>
            <person name="Miyauchi S."/>
            <person name="Thiergart T."/>
            <person name="Pickel B."/>
            <person name="Atanasova L."/>
            <person name="Karlsson M."/>
            <person name="Huettel B."/>
            <person name="Barry K.W."/>
            <person name="Haridas S."/>
            <person name="Chen C."/>
            <person name="Bauer D."/>
            <person name="Andreopoulos W."/>
            <person name="Pangilinan J."/>
            <person name="LaButti K."/>
            <person name="Riley R."/>
            <person name="Lipzen A."/>
            <person name="Clum A."/>
            <person name="Drula E."/>
            <person name="Henrissat B."/>
            <person name="Kohler A."/>
            <person name="Grigoriev I.V."/>
            <person name="Martin F.M."/>
            <person name="Hacquard S."/>
        </authorList>
    </citation>
    <scope>NUCLEOTIDE SEQUENCE</scope>
    <source>
        <strain evidence="13">MPI-SDFR-AT-0073</strain>
    </source>
</reference>
<evidence type="ECO:0000313" key="13">
    <source>
        <dbReference type="EMBL" id="KAH6661082.1"/>
    </source>
</evidence>
<feature type="compositionally biased region" description="Low complexity" evidence="9">
    <location>
        <begin position="466"/>
        <end position="574"/>
    </location>
</feature>
<evidence type="ECO:0000256" key="2">
    <source>
        <dbReference type="ARBA" id="ARBA00022669"/>
    </source>
</evidence>
<dbReference type="CDD" id="cd11618">
    <property type="entry name" value="ChtBD1_1"/>
    <property type="match status" value="1"/>
</dbReference>
<dbReference type="Proteomes" id="UP000758603">
    <property type="component" value="Unassembled WGS sequence"/>
</dbReference>
<feature type="chain" id="PRO_5040429688" description="Chitin deacetylase" evidence="10">
    <location>
        <begin position="19"/>
        <end position="638"/>
    </location>
</feature>
<dbReference type="GO" id="GO:0016810">
    <property type="term" value="F:hydrolase activity, acting on carbon-nitrogen (but not peptide) bonds"/>
    <property type="evidence" value="ECO:0007669"/>
    <property type="project" value="InterPro"/>
</dbReference>
<dbReference type="InterPro" id="IPR018371">
    <property type="entry name" value="Chitin-binding_1_CS"/>
</dbReference>
<evidence type="ECO:0000259" key="11">
    <source>
        <dbReference type="PROSITE" id="PS50941"/>
    </source>
</evidence>
<evidence type="ECO:0000256" key="9">
    <source>
        <dbReference type="SAM" id="MobiDB-lite"/>
    </source>
</evidence>
<keyword evidence="14" id="KW-1185">Reference proteome</keyword>
<organism evidence="13 14">
    <name type="scientific">Truncatella angustata</name>
    <dbReference type="NCBI Taxonomy" id="152316"/>
    <lineage>
        <taxon>Eukaryota</taxon>
        <taxon>Fungi</taxon>
        <taxon>Dikarya</taxon>
        <taxon>Ascomycota</taxon>
        <taxon>Pezizomycotina</taxon>
        <taxon>Sordariomycetes</taxon>
        <taxon>Xylariomycetidae</taxon>
        <taxon>Amphisphaeriales</taxon>
        <taxon>Sporocadaceae</taxon>
        <taxon>Truncatella</taxon>
    </lineage>
</organism>
<evidence type="ECO:0000313" key="14">
    <source>
        <dbReference type="Proteomes" id="UP000758603"/>
    </source>
</evidence>
<feature type="region of interest" description="Disordered" evidence="9">
    <location>
        <begin position="466"/>
        <end position="580"/>
    </location>
</feature>
<dbReference type="EMBL" id="JAGPXC010000001">
    <property type="protein sequence ID" value="KAH6661082.1"/>
    <property type="molecule type" value="Genomic_DNA"/>
</dbReference>
<comment type="caution">
    <text evidence="8">Lacks conserved residue(s) required for the propagation of feature annotation.</text>
</comment>
<evidence type="ECO:0000256" key="8">
    <source>
        <dbReference type="PROSITE-ProRule" id="PRU00261"/>
    </source>
</evidence>
<evidence type="ECO:0000256" key="10">
    <source>
        <dbReference type="SAM" id="SignalP"/>
    </source>
</evidence>
<name>A0A9P9A422_9PEZI</name>
<dbReference type="PANTHER" id="PTHR46471">
    <property type="entry name" value="CHITIN DEACETYLASE"/>
    <property type="match status" value="1"/>
</dbReference>
<evidence type="ECO:0008006" key="15">
    <source>
        <dbReference type="Google" id="ProtNLM"/>
    </source>
</evidence>
<keyword evidence="6" id="KW-0119">Carbohydrate metabolism</keyword>
<gene>
    <name evidence="13" type="ORF">BKA67DRAFT_634578</name>
</gene>
<proteinExistence type="predicted"/>
<dbReference type="Gene3D" id="3.30.60.10">
    <property type="entry name" value="Endochitinase-like"/>
    <property type="match status" value="2"/>
</dbReference>
<dbReference type="Pfam" id="PF00187">
    <property type="entry name" value="Chitin_bind_1"/>
    <property type="match status" value="1"/>
</dbReference>
<dbReference type="CDD" id="cd00035">
    <property type="entry name" value="ChtBD1"/>
    <property type="match status" value="1"/>
</dbReference>
<dbReference type="PROSITE" id="PS50941">
    <property type="entry name" value="CHIT_BIND_I_2"/>
    <property type="match status" value="2"/>
</dbReference>
<dbReference type="PROSITE" id="PS51677">
    <property type="entry name" value="NODB"/>
    <property type="match status" value="1"/>
</dbReference>
<feature type="disulfide bond" evidence="8">
    <location>
        <begin position="423"/>
        <end position="438"/>
    </location>
</feature>
<dbReference type="GO" id="GO:0005975">
    <property type="term" value="P:carbohydrate metabolic process"/>
    <property type="evidence" value="ECO:0007669"/>
    <property type="project" value="InterPro"/>
</dbReference>
<dbReference type="Pfam" id="PF01522">
    <property type="entry name" value="Polysacc_deac_1"/>
    <property type="match status" value="1"/>
</dbReference>
<evidence type="ECO:0000256" key="6">
    <source>
        <dbReference type="ARBA" id="ARBA00023277"/>
    </source>
</evidence>
<dbReference type="Gene3D" id="3.20.20.370">
    <property type="entry name" value="Glycoside hydrolase/deacetylase"/>
    <property type="match status" value="1"/>
</dbReference>
<dbReference type="InterPro" id="IPR002509">
    <property type="entry name" value="NODB_dom"/>
</dbReference>
<feature type="disulfide bond" evidence="8">
    <location>
        <begin position="91"/>
        <end position="105"/>
    </location>
</feature>
<feature type="domain" description="NodB homology" evidence="12">
    <location>
        <begin position="154"/>
        <end position="349"/>
    </location>
</feature>
<evidence type="ECO:0000256" key="1">
    <source>
        <dbReference type="ARBA" id="ARBA00001941"/>
    </source>
</evidence>
<evidence type="ECO:0000256" key="3">
    <source>
        <dbReference type="ARBA" id="ARBA00022723"/>
    </source>
</evidence>
<dbReference type="InterPro" id="IPR001002">
    <property type="entry name" value="Chitin-bd_1"/>
</dbReference>
<dbReference type="GeneID" id="70134534"/>
<dbReference type="AlphaFoldDB" id="A0A9P9A422"/>
<keyword evidence="7" id="KW-0170">Cobalt</keyword>
<dbReference type="RefSeq" id="XP_045965213.1">
    <property type="nucleotide sequence ID" value="XM_046105643.1"/>
</dbReference>
<feature type="signal peptide" evidence="10">
    <location>
        <begin position="1"/>
        <end position="18"/>
    </location>
</feature>
<dbReference type="PANTHER" id="PTHR46471:SF2">
    <property type="entry name" value="CHITIN DEACETYLASE-RELATED"/>
    <property type="match status" value="1"/>
</dbReference>
<comment type="caution">
    <text evidence="13">The sequence shown here is derived from an EMBL/GenBank/DDBJ whole genome shotgun (WGS) entry which is preliminary data.</text>
</comment>
<dbReference type="SMART" id="SM00270">
    <property type="entry name" value="ChtBD1"/>
    <property type="match status" value="2"/>
</dbReference>
<accession>A0A9P9A422</accession>
<feature type="domain" description="Chitin-binding type-1" evidence="11">
    <location>
        <begin position="76"/>
        <end position="120"/>
    </location>
</feature>
<keyword evidence="5" id="KW-0378">Hydrolase</keyword>
<feature type="disulfide bond" evidence="8">
    <location>
        <begin position="86"/>
        <end position="98"/>
    </location>
</feature>
<dbReference type="OrthoDB" id="407355at2759"/>
<dbReference type="SUPFAM" id="SSF57016">
    <property type="entry name" value="Plant lectins/antimicrobial peptides"/>
    <property type="match status" value="2"/>
</dbReference>
<comment type="cofactor">
    <cofactor evidence="1">
        <name>Co(2+)</name>
        <dbReference type="ChEBI" id="CHEBI:48828"/>
    </cofactor>
</comment>
<dbReference type="GO" id="GO:0008061">
    <property type="term" value="F:chitin binding"/>
    <property type="evidence" value="ECO:0007669"/>
    <property type="project" value="UniProtKB-UniRule"/>
</dbReference>
<evidence type="ECO:0000256" key="5">
    <source>
        <dbReference type="ARBA" id="ARBA00022801"/>
    </source>
</evidence>
<keyword evidence="4 10" id="KW-0732">Signal</keyword>
<feature type="disulfide bond" evidence="8">
    <location>
        <begin position="437"/>
        <end position="451"/>
    </location>
</feature>
<dbReference type="InterPro" id="IPR036861">
    <property type="entry name" value="Endochitinase-like_sf"/>
</dbReference>
<evidence type="ECO:0000256" key="7">
    <source>
        <dbReference type="ARBA" id="ARBA00023285"/>
    </source>
</evidence>
<dbReference type="SUPFAM" id="SSF88713">
    <property type="entry name" value="Glycoside hydrolase/deacetylase"/>
    <property type="match status" value="1"/>
</dbReference>
<feature type="domain" description="Chitin-binding type-1" evidence="11">
    <location>
        <begin position="420"/>
        <end position="465"/>
    </location>
</feature>
<keyword evidence="3" id="KW-0479">Metal-binding</keyword>
<keyword evidence="2 8" id="KW-0147">Chitin-binding</keyword>
<evidence type="ECO:0000256" key="4">
    <source>
        <dbReference type="ARBA" id="ARBA00022729"/>
    </source>
</evidence>